<keyword evidence="2" id="KW-1185">Reference proteome</keyword>
<sequence length="169" mass="19214">MLDASRTRHQEVRVQEEYTTIDKRVKKKYVQSQSRTNFKVIRFENCKPDSAIKLNGNVTTEGDRQYATIDLVLPVAADEHIGGTCDIHTLLTNTTAISIFTIREKYACKACNKYMGEFWYDLIRAAQLPVGVCPVSAVSHFPTYKENGLSIDNKGCVCYREDIICDMFT</sequence>
<proteinExistence type="predicted"/>
<dbReference type="AlphaFoldDB" id="A0A8K0CFH4"/>
<dbReference type="EMBL" id="VTPC01090145">
    <property type="protein sequence ID" value="KAF2884661.1"/>
    <property type="molecule type" value="Genomic_DNA"/>
</dbReference>
<reference evidence="1" key="1">
    <citation type="submission" date="2019-08" db="EMBL/GenBank/DDBJ databases">
        <title>The genome of the North American firefly Photinus pyralis.</title>
        <authorList>
            <consortium name="Photinus pyralis genome working group"/>
            <person name="Fallon T.R."/>
            <person name="Sander Lower S.E."/>
            <person name="Weng J.-K."/>
        </authorList>
    </citation>
    <scope>NUCLEOTIDE SEQUENCE</scope>
    <source>
        <strain evidence="1">TRF0915ILg1</strain>
        <tissue evidence="1">Whole body</tissue>
    </source>
</reference>
<dbReference type="Proteomes" id="UP000801492">
    <property type="component" value="Unassembled WGS sequence"/>
</dbReference>
<evidence type="ECO:0000313" key="2">
    <source>
        <dbReference type="Proteomes" id="UP000801492"/>
    </source>
</evidence>
<organism evidence="1 2">
    <name type="scientific">Ignelater luminosus</name>
    <name type="common">Cucubano</name>
    <name type="synonym">Pyrophorus luminosus</name>
    <dbReference type="NCBI Taxonomy" id="2038154"/>
    <lineage>
        <taxon>Eukaryota</taxon>
        <taxon>Metazoa</taxon>
        <taxon>Ecdysozoa</taxon>
        <taxon>Arthropoda</taxon>
        <taxon>Hexapoda</taxon>
        <taxon>Insecta</taxon>
        <taxon>Pterygota</taxon>
        <taxon>Neoptera</taxon>
        <taxon>Endopterygota</taxon>
        <taxon>Coleoptera</taxon>
        <taxon>Polyphaga</taxon>
        <taxon>Elateriformia</taxon>
        <taxon>Elateroidea</taxon>
        <taxon>Elateridae</taxon>
        <taxon>Agrypninae</taxon>
        <taxon>Pyrophorini</taxon>
        <taxon>Ignelater</taxon>
    </lineage>
</organism>
<name>A0A8K0CFH4_IGNLU</name>
<accession>A0A8K0CFH4</accession>
<protein>
    <submittedName>
        <fullName evidence="1">Uncharacterized protein</fullName>
    </submittedName>
</protein>
<evidence type="ECO:0000313" key="1">
    <source>
        <dbReference type="EMBL" id="KAF2884661.1"/>
    </source>
</evidence>
<comment type="caution">
    <text evidence="1">The sequence shown here is derived from an EMBL/GenBank/DDBJ whole genome shotgun (WGS) entry which is preliminary data.</text>
</comment>
<gene>
    <name evidence="1" type="ORF">ILUMI_21521</name>
</gene>